<dbReference type="InterPro" id="IPR012337">
    <property type="entry name" value="RNaseH-like_sf"/>
</dbReference>
<protein>
    <submittedName>
        <fullName evidence="11">WGS project CCBQ000000000 data, contig 00098</fullName>
    </submittedName>
</protein>
<dbReference type="InterPro" id="IPR049559">
    <property type="entry name" value="Rrp6p-like_exo"/>
</dbReference>
<dbReference type="Pfam" id="PF01612">
    <property type="entry name" value="DNA_pol_A_exo1"/>
    <property type="match status" value="1"/>
</dbReference>
<evidence type="ECO:0000256" key="7">
    <source>
        <dbReference type="ARBA" id="ARBA00023242"/>
    </source>
</evidence>
<keyword evidence="2" id="KW-0698">rRNA processing</keyword>
<dbReference type="InterPro" id="IPR036397">
    <property type="entry name" value="RNaseH_sf"/>
</dbReference>
<dbReference type="GO" id="GO:0000467">
    <property type="term" value="P:exonucleolytic trimming to generate mature 3'-end of 5.8S rRNA from tricistronic rRNA transcript (SSU-rRNA, 5.8S rRNA, LSU-rRNA)"/>
    <property type="evidence" value="ECO:0007669"/>
    <property type="project" value="InterPro"/>
</dbReference>
<gene>
    <name evidence="11" type="ORF">KLDO_g1749</name>
</gene>
<feature type="compositionally biased region" description="Basic residues" evidence="9">
    <location>
        <begin position="729"/>
        <end position="745"/>
    </location>
</feature>
<dbReference type="InterPro" id="IPR010997">
    <property type="entry name" value="HRDC-like_sf"/>
</dbReference>
<dbReference type="Pfam" id="PF08066">
    <property type="entry name" value="PMC2NT"/>
    <property type="match status" value="1"/>
</dbReference>
<dbReference type="InterPro" id="IPR002121">
    <property type="entry name" value="HRDC_dom"/>
</dbReference>
<dbReference type="AlphaFoldDB" id="A0A0A8L5G8"/>
<comment type="similarity">
    <text evidence="8">Belongs to the exosome component 10/RRP6 family.</text>
</comment>
<dbReference type="SUPFAM" id="SSF53098">
    <property type="entry name" value="Ribonuclease H-like"/>
    <property type="match status" value="1"/>
</dbReference>
<keyword evidence="7" id="KW-0539">Nucleus</keyword>
<reference evidence="11 12" key="1">
    <citation type="submission" date="2014-03" db="EMBL/GenBank/DDBJ databases">
        <title>The genome of Kluyveromyces dobzhanskii.</title>
        <authorList>
            <person name="Nystedt B."/>
            <person name="Astrom S."/>
        </authorList>
    </citation>
    <scope>NUCLEOTIDE SEQUENCE [LARGE SCALE GENOMIC DNA]</scope>
    <source>
        <strain evidence="11 12">CBS 2104</strain>
    </source>
</reference>
<dbReference type="SMART" id="SM00341">
    <property type="entry name" value="HRDC"/>
    <property type="match status" value="1"/>
</dbReference>
<dbReference type="GO" id="GO:0071036">
    <property type="term" value="P:nuclear polyadenylation-dependent snoRNA catabolic process"/>
    <property type="evidence" value="ECO:0007669"/>
    <property type="project" value="TreeGrafter"/>
</dbReference>
<comment type="caution">
    <text evidence="11">The sequence shown here is derived from an EMBL/GenBank/DDBJ whole genome shotgun (WGS) entry which is preliminary data.</text>
</comment>
<dbReference type="CDD" id="cd06147">
    <property type="entry name" value="Rrp6p_like_exo"/>
    <property type="match status" value="1"/>
</dbReference>
<comment type="subcellular location">
    <subcellularLocation>
        <location evidence="1">Nucleus</location>
    </subcellularLocation>
</comment>
<dbReference type="Proteomes" id="UP000031516">
    <property type="component" value="Unassembled WGS sequence"/>
</dbReference>
<evidence type="ECO:0000256" key="6">
    <source>
        <dbReference type="ARBA" id="ARBA00022839"/>
    </source>
</evidence>
<dbReference type="GO" id="GO:0071040">
    <property type="term" value="P:nuclear polyadenylation-dependent antisense transcript catabolic process"/>
    <property type="evidence" value="ECO:0007669"/>
    <property type="project" value="TreeGrafter"/>
</dbReference>
<feature type="domain" description="HRDC" evidence="10">
    <location>
        <begin position="435"/>
        <end position="515"/>
    </location>
</feature>
<evidence type="ECO:0000259" key="10">
    <source>
        <dbReference type="PROSITE" id="PS50967"/>
    </source>
</evidence>
<keyword evidence="12" id="KW-1185">Reference proteome</keyword>
<name>A0A0A8L5G8_9SACH</name>
<dbReference type="GO" id="GO:0000175">
    <property type="term" value="F:3'-5'-RNA exonuclease activity"/>
    <property type="evidence" value="ECO:0007669"/>
    <property type="project" value="InterPro"/>
</dbReference>
<proteinExistence type="inferred from homology"/>
<dbReference type="InterPro" id="IPR045092">
    <property type="entry name" value="Rrp6-like"/>
</dbReference>
<feature type="compositionally biased region" description="Polar residues" evidence="9">
    <location>
        <begin position="683"/>
        <end position="696"/>
    </location>
</feature>
<evidence type="ECO:0000256" key="3">
    <source>
        <dbReference type="ARBA" id="ARBA00022722"/>
    </source>
</evidence>
<keyword evidence="6" id="KW-0269">Exonuclease</keyword>
<feature type="region of interest" description="Disordered" evidence="9">
    <location>
        <begin position="100"/>
        <end position="128"/>
    </location>
</feature>
<dbReference type="Gene3D" id="1.10.150.80">
    <property type="entry name" value="HRDC domain"/>
    <property type="match status" value="1"/>
</dbReference>
<dbReference type="GO" id="GO:0005730">
    <property type="term" value="C:nucleolus"/>
    <property type="evidence" value="ECO:0007669"/>
    <property type="project" value="TreeGrafter"/>
</dbReference>
<dbReference type="InterPro" id="IPR002562">
    <property type="entry name" value="3'-5'_exonuclease_dom"/>
</dbReference>
<dbReference type="GO" id="GO:0071035">
    <property type="term" value="P:nuclear polyadenylation-dependent rRNA catabolic process"/>
    <property type="evidence" value="ECO:0007669"/>
    <property type="project" value="TreeGrafter"/>
</dbReference>
<dbReference type="InterPro" id="IPR012588">
    <property type="entry name" value="Exosome-assoc_fac_Rrp6_N"/>
</dbReference>
<keyword evidence="5" id="KW-0271">Exosome</keyword>
<dbReference type="GO" id="GO:0071039">
    <property type="term" value="P:nuclear polyadenylation-dependent CUT catabolic process"/>
    <property type="evidence" value="ECO:0007669"/>
    <property type="project" value="TreeGrafter"/>
</dbReference>
<dbReference type="OrthoDB" id="2250022at2759"/>
<organism evidence="11 12">
    <name type="scientific">Kluyveromyces dobzhanskii CBS 2104</name>
    <dbReference type="NCBI Taxonomy" id="1427455"/>
    <lineage>
        <taxon>Eukaryota</taxon>
        <taxon>Fungi</taxon>
        <taxon>Dikarya</taxon>
        <taxon>Ascomycota</taxon>
        <taxon>Saccharomycotina</taxon>
        <taxon>Saccharomycetes</taxon>
        <taxon>Saccharomycetales</taxon>
        <taxon>Saccharomycetaceae</taxon>
        <taxon>Kluyveromyces</taxon>
    </lineage>
</organism>
<dbReference type="Pfam" id="PF00570">
    <property type="entry name" value="HRDC"/>
    <property type="match status" value="1"/>
</dbReference>
<accession>A0A0A8L5G8</accession>
<evidence type="ECO:0000313" key="11">
    <source>
        <dbReference type="EMBL" id="CDO93452.1"/>
    </source>
</evidence>
<dbReference type="PROSITE" id="PS50967">
    <property type="entry name" value="HRDC"/>
    <property type="match status" value="1"/>
</dbReference>
<dbReference type="InterPro" id="IPR044876">
    <property type="entry name" value="HRDC_dom_sf"/>
</dbReference>
<dbReference type="Gene3D" id="3.30.420.10">
    <property type="entry name" value="Ribonuclease H-like superfamily/Ribonuclease H"/>
    <property type="match status" value="1"/>
</dbReference>
<dbReference type="EMBL" id="CCBQ010000025">
    <property type="protein sequence ID" value="CDO93452.1"/>
    <property type="molecule type" value="Genomic_DNA"/>
</dbReference>
<dbReference type="GO" id="GO:0000166">
    <property type="term" value="F:nucleotide binding"/>
    <property type="evidence" value="ECO:0007669"/>
    <property type="project" value="InterPro"/>
</dbReference>
<dbReference type="GO" id="GO:0071044">
    <property type="term" value="P:histone mRNA catabolic process"/>
    <property type="evidence" value="ECO:0007669"/>
    <property type="project" value="TreeGrafter"/>
</dbReference>
<feature type="region of interest" description="Disordered" evidence="9">
    <location>
        <begin position="625"/>
        <end position="745"/>
    </location>
</feature>
<evidence type="ECO:0000256" key="5">
    <source>
        <dbReference type="ARBA" id="ARBA00022835"/>
    </source>
</evidence>
<evidence type="ECO:0000256" key="4">
    <source>
        <dbReference type="ARBA" id="ARBA00022801"/>
    </source>
</evidence>
<keyword evidence="4" id="KW-0378">Hydrolase</keyword>
<dbReference type="FunFam" id="3.30.420.10:FF:000059">
    <property type="entry name" value="Exosome complex exonuclease Rrp6"/>
    <property type="match status" value="1"/>
</dbReference>
<sequence>MSSEDEGKLLSSLIQTVRSSSALAAQDIDFYKSLDSNINAALEDTSSNILSLINEVLLSVDPNNDVIEEGKDSFFDSWKSISNILDNLFEKSDHALDNIKTGQAGNNGGSTLKYLNDDDRSTNNPSKRIVKPQLNLKTPVDNTELHPFKPLLTEKPNCLQPFEIASKMIPEEENLPAHYPHPYEYEIDNQKYNDSILVVKEPIASKDWEETEAIWVDTVEGLQKMKDTLRKATELAVDLEHHDYRSYYGIVCLMQISDREHDWIVDTIALRDDLHILNDIFTDPNVTKVLHGAFMDIIWLQRDLGLYIVGLFDTYHASRLLGFPKHSLAYLLEKFANFKTSKKYQLADWRIRPLTKPMFAYARADTHFLLNIFDKLRNSLLEQNKMAEVLHESRKVAKRRFEYSSFRPKIPSPVVFSPVEKDEPWKNLMFQYNIPSSKELLLRRLYEWRDTIARRDDESPRYVMPNQLLVSLVAGAPTEPINVLSVSSYVSEHVRANSKVIANLIKRTLEELTENQGSSTLPVSSSIQANGVDLVEVITKSQIQSIQNIFSSIASLMNSQKGGSTQSIEESILFSGASTADANAAVRYTPQSRTIVAQDELSKRHSMVTKTLEQEYTEKQVQKIALPSNEAETAPQKESGDINGNEVSAPEPAQETIQEDKNEVITLRKRQSQPNNKRKSAEPPSSSEIMDYTTGSGLLKSGRNGPGEQKNKKRKFDPYSVEHVGPQAIKKKSKPTKGKNVSFKR</sequence>
<evidence type="ECO:0000313" key="12">
    <source>
        <dbReference type="Proteomes" id="UP000031516"/>
    </source>
</evidence>
<dbReference type="PANTHER" id="PTHR12124:SF47">
    <property type="entry name" value="EXOSOME COMPONENT 10"/>
    <property type="match status" value="1"/>
</dbReference>
<evidence type="ECO:0000256" key="2">
    <source>
        <dbReference type="ARBA" id="ARBA00022552"/>
    </source>
</evidence>
<evidence type="ECO:0000256" key="1">
    <source>
        <dbReference type="ARBA" id="ARBA00004123"/>
    </source>
</evidence>
<dbReference type="GO" id="GO:0071038">
    <property type="term" value="P:TRAMP-dependent tRNA surveillance pathway"/>
    <property type="evidence" value="ECO:0007669"/>
    <property type="project" value="TreeGrafter"/>
</dbReference>
<evidence type="ECO:0000256" key="8">
    <source>
        <dbReference type="ARBA" id="ARBA00043957"/>
    </source>
</evidence>
<dbReference type="GO" id="GO:0071037">
    <property type="term" value="P:nuclear polyadenylation-dependent snRNA catabolic process"/>
    <property type="evidence" value="ECO:0007669"/>
    <property type="project" value="TreeGrafter"/>
</dbReference>
<keyword evidence="3" id="KW-0540">Nuclease</keyword>
<dbReference type="GO" id="GO:0000176">
    <property type="term" value="C:nuclear exosome (RNase complex)"/>
    <property type="evidence" value="ECO:0007669"/>
    <property type="project" value="InterPro"/>
</dbReference>
<dbReference type="GO" id="GO:0003727">
    <property type="term" value="F:single-stranded RNA binding"/>
    <property type="evidence" value="ECO:0007669"/>
    <property type="project" value="TreeGrafter"/>
</dbReference>
<evidence type="ECO:0000256" key="9">
    <source>
        <dbReference type="SAM" id="MobiDB-lite"/>
    </source>
</evidence>
<dbReference type="PANTHER" id="PTHR12124">
    <property type="entry name" value="POLYMYOSITIS/SCLERODERMA AUTOANTIGEN-RELATED"/>
    <property type="match status" value="1"/>
</dbReference>
<dbReference type="GO" id="GO:0071051">
    <property type="term" value="P:poly(A)-dependent snoRNA 3'-end processing"/>
    <property type="evidence" value="ECO:0007669"/>
    <property type="project" value="TreeGrafter"/>
</dbReference>
<dbReference type="SUPFAM" id="SSF47819">
    <property type="entry name" value="HRDC-like"/>
    <property type="match status" value="1"/>
</dbReference>
<dbReference type="SMART" id="SM00474">
    <property type="entry name" value="35EXOc"/>
    <property type="match status" value="1"/>
</dbReference>